<evidence type="ECO:0000256" key="4">
    <source>
        <dbReference type="ARBA" id="ARBA00023136"/>
    </source>
</evidence>
<dbReference type="AlphaFoldDB" id="A0A7C1FMY4"/>
<feature type="transmembrane region" description="Helical" evidence="5">
    <location>
        <begin position="202"/>
        <end position="221"/>
    </location>
</feature>
<proteinExistence type="predicted"/>
<evidence type="ECO:0000256" key="1">
    <source>
        <dbReference type="ARBA" id="ARBA00004651"/>
    </source>
</evidence>
<dbReference type="EMBL" id="DSMG01000165">
    <property type="protein sequence ID" value="HDX32953.1"/>
    <property type="molecule type" value="Genomic_DNA"/>
</dbReference>
<feature type="transmembrane region" description="Helical" evidence="5">
    <location>
        <begin position="241"/>
        <end position="265"/>
    </location>
</feature>
<dbReference type="GO" id="GO:0005886">
    <property type="term" value="C:plasma membrane"/>
    <property type="evidence" value="ECO:0007669"/>
    <property type="project" value="UniProtKB-SubCell"/>
</dbReference>
<name>A0A7C1FMY4_9CHLR</name>
<dbReference type="InterPro" id="IPR036259">
    <property type="entry name" value="MFS_trans_sf"/>
</dbReference>
<dbReference type="InterPro" id="IPR020846">
    <property type="entry name" value="MFS_dom"/>
</dbReference>
<dbReference type="CDD" id="cd17478">
    <property type="entry name" value="MFS_FsR"/>
    <property type="match status" value="1"/>
</dbReference>
<gene>
    <name evidence="7" type="ORF">ENQ20_15905</name>
</gene>
<dbReference type="PROSITE" id="PS50850">
    <property type="entry name" value="MFS"/>
    <property type="match status" value="1"/>
</dbReference>
<feature type="transmembrane region" description="Helical" evidence="5">
    <location>
        <begin position="357"/>
        <end position="378"/>
    </location>
</feature>
<feature type="transmembrane region" description="Helical" evidence="5">
    <location>
        <begin position="161"/>
        <end position="181"/>
    </location>
</feature>
<comment type="caution">
    <text evidence="7">The sequence shown here is derived from an EMBL/GenBank/DDBJ whole genome shotgun (WGS) entry which is preliminary data.</text>
</comment>
<evidence type="ECO:0000256" key="5">
    <source>
        <dbReference type="SAM" id="Phobius"/>
    </source>
</evidence>
<feature type="transmembrane region" description="Helical" evidence="5">
    <location>
        <begin position="131"/>
        <end position="155"/>
    </location>
</feature>
<feature type="transmembrane region" description="Helical" evidence="5">
    <location>
        <begin position="38"/>
        <end position="58"/>
    </location>
</feature>
<dbReference type="Gene3D" id="1.20.1250.20">
    <property type="entry name" value="MFS general substrate transporter like domains"/>
    <property type="match status" value="2"/>
</dbReference>
<dbReference type="GO" id="GO:0022857">
    <property type="term" value="F:transmembrane transporter activity"/>
    <property type="evidence" value="ECO:0007669"/>
    <property type="project" value="InterPro"/>
</dbReference>
<feature type="transmembrane region" description="Helical" evidence="5">
    <location>
        <begin position="12"/>
        <end position="32"/>
    </location>
</feature>
<feature type="transmembrane region" description="Helical" evidence="5">
    <location>
        <begin position="295"/>
        <end position="316"/>
    </location>
</feature>
<evidence type="ECO:0000313" key="7">
    <source>
        <dbReference type="EMBL" id="HDX32953.1"/>
    </source>
</evidence>
<keyword evidence="2 5" id="KW-0812">Transmembrane</keyword>
<feature type="transmembrane region" description="Helical" evidence="5">
    <location>
        <begin position="95"/>
        <end position="119"/>
    </location>
</feature>
<feature type="transmembrane region" description="Helical" evidence="5">
    <location>
        <begin position="70"/>
        <end position="89"/>
    </location>
</feature>
<dbReference type="PANTHER" id="PTHR43129:SF1">
    <property type="entry name" value="FOSMIDOMYCIN RESISTANCE PROTEIN"/>
    <property type="match status" value="1"/>
</dbReference>
<feature type="domain" description="Major facilitator superfamily (MFS) profile" evidence="6">
    <location>
        <begin position="5"/>
        <end position="383"/>
    </location>
</feature>
<feature type="transmembrane region" description="Helical" evidence="5">
    <location>
        <begin position="328"/>
        <end position="351"/>
    </location>
</feature>
<dbReference type="PANTHER" id="PTHR43129">
    <property type="entry name" value="FOSMIDOMYCIN RESISTANCE PROTEIN"/>
    <property type="match status" value="1"/>
</dbReference>
<comment type="subcellular location">
    <subcellularLocation>
        <location evidence="1">Cell membrane</location>
        <topology evidence="1">Multi-pass membrane protein</topology>
    </subcellularLocation>
</comment>
<keyword evidence="4 5" id="KW-0472">Membrane</keyword>
<keyword evidence="3 5" id="KW-1133">Transmembrane helix</keyword>
<reference evidence="7" key="1">
    <citation type="journal article" date="2020" name="mSystems">
        <title>Genome- and Community-Level Interaction Insights into Carbon Utilization and Element Cycling Functions of Hydrothermarchaeota in Hydrothermal Sediment.</title>
        <authorList>
            <person name="Zhou Z."/>
            <person name="Liu Y."/>
            <person name="Xu W."/>
            <person name="Pan J."/>
            <person name="Luo Z.H."/>
            <person name="Li M."/>
        </authorList>
    </citation>
    <scope>NUCLEOTIDE SEQUENCE [LARGE SCALE GENOMIC DNA]</scope>
    <source>
        <strain evidence="7">SpSt-289</strain>
    </source>
</reference>
<organism evidence="7">
    <name type="scientific">Caldilinea aerophila</name>
    <dbReference type="NCBI Taxonomy" id="133453"/>
    <lineage>
        <taxon>Bacteria</taxon>
        <taxon>Bacillati</taxon>
        <taxon>Chloroflexota</taxon>
        <taxon>Caldilineae</taxon>
        <taxon>Caldilineales</taxon>
        <taxon>Caldilineaceae</taxon>
        <taxon>Caldilinea</taxon>
    </lineage>
</organism>
<evidence type="ECO:0000259" key="6">
    <source>
        <dbReference type="PROSITE" id="PS50850"/>
    </source>
</evidence>
<dbReference type="InterPro" id="IPR011701">
    <property type="entry name" value="MFS"/>
</dbReference>
<protein>
    <submittedName>
        <fullName evidence="7">MFS transporter</fullName>
    </submittedName>
</protein>
<dbReference type="SUPFAM" id="SSF103473">
    <property type="entry name" value="MFS general substrate transporter"/>
    <property type="match status" value="1"/>
</dbReference>
<dbReference type="Pfam" id="PF07690">
    <property type="entry name" value="MFS_1"/>
    <property type="match status" value="1"/>
</dbReference>
<evidence type="ECO:0000256" key="2">
    <source>
        <dbReference type="ARBA" id="ARBA00022692"/>
    </source>
</evidence>
<accession>A0A7C1FMY4</accession>
<sequence length="400" mass="41580">MNKKRLTAAAYGHFSIDILNSSVAIILTLAAAHFNLSIAQIGFGAMMYQMFAAMSQPLFGGLTDKLNGRWIGAVGVLWTAVFFAAAAFMPAYPLFITLLMIGGLGSGAFHAAGMVNASAAGGVRAATATSYFFLGGQTGLALGPILAGFVIGSLGLAGMPLMALIAVPAIVLMFIHMNDALPAVPKSAAVEKQSGNARRTHAAAALLVTAFVLFILLRSGTAQGYATLLPKYYESVGFSPAQFGLMLGLFNFAGALGTLIGGYLGDRFNRRTIMIVASILSVPFAYAMLHVEGVGYVVVAILAGVLLSMPHSLLMVMSQELAPNRRGLAGGLVLGFIFASGSFMAWLEAIIAEQVGLLWVLSVVAFLPFFAGLVALALPSDRKAHPSTTQTPTPTPAAGD</sequence>
<feature type="transmembrane region" description="Helical" evidence="5">
    <location>
        <begin position="272"/>
        <end position="289"/>
    </location>
</feature>
<evidence type="ECO:0000256" key="3">
    <source>
        <dbReference type="ARBA" id="ARBA00022989"/>
    </source>
</evidence>